<proteinExistence type="predicted"/>
<feature type="domain" description="Transposase IS801/IS1294" evidence="1">
    <location>
        <begin position="143"/>
        <end position="327"/>
    </location>
</feature>
<dbReference type="Proteomes" id="UP000220768">
    <property type="component" value="Unassembled WGS sequence"/>
</dbReference>
<organism evidence="3 4">
    <name type="scientific">Rhizobium chutanense</name>
    <dbReference type="NCBI Taxonomy" id="2035448"/>
    <lineage>
        <taxon>Bacteria</taxon>
        <taxon>Pseudomonadati</taxon>
        <taxon>Pseudomonadota</taxon>
        <taxon>Alphaproteobacteria</taxon>
        <taxon>Hyphomicrobiales</taxon>
        <taxon>Rhizobiaceae</taxon>
        <taxon>Rhizobium/Agrobacterium group</taxon>
        <taxon>Rhizobium</taxon>
    </lineage>
</organism>
<name>A0A2A6J310_9HYPH</name>
<dbReference type="PANTHER" id="PTHR37023">
    <property type="entry name" value="TRANSPOSASE"/>
    <property type="match status" value="1"/>
</dbReference>
<dbReference type="Pfam" id="PF14319">
    <property type="entry name" value="Zn_Tnp_IS91"/>
    <property type="match status" value="1"/>
</dbReference>
<dbReference type="GO" id="GO:0006313">
    <property type="term" value="P:DNA transposition"/>
    <property type="evidence" value="ECO:0007669"/>
    <property type="project" value="InterPro"/>
</dbReference>
<comment type="caution">
    <text evidence="3">The sequence shown here is derived from an EMBL/GenBank/DDBJ whole genome shotgun (WGS) entry which is preliminary data.</text>
</comment>
<protein>
    <submittedName>
        <fullName evidence="3">IS91 family transposase</fullName>
    </submittedName>
</protein>
<dbReference type="InterPro" id="IPR007069">
    <property type="entry name" value="Transposase_32"/>
</dbReference>
<evidence type="ECO:0000259" key="2">
    <source>
        <dbReference type="Pfam" id="PF14319"/>
    </source>
</evidence>
<reference evidence="3 4" key="1">
    <citation type="submission" date="2017-09" db="EMBL/GenBank/DDBJ databases">
        <title>Comparative genomics of rhizobia isolated from Phaseolus vulgaris in China.</title>
        <authorList>
            <person name="Tong W."/>
        </authorList>
    </citation>
    <scope>NUCLEOTIDE SEQUENCE [LARGE SCALE GENOMIC DNA]</scope>
    <source>
        <strain evidence="3 4">C5</strain>
    </source>
</reference>
<dbReference type="InterPro" id="IPR054832">
    <property type="entry name" value="transpos_IS91"/>
</dbReference>
<dbReference type="InterPro" id="IPR026889">
    <property type="entry name" value="Zn_Tnp"/>
</dbReference>
<dbReference type="GO" id="GO:0003677">
    <property type="term" value="F:DNA binding"/>
    <property type="evidence" value="ECO:0007669"/>
    <property type="project" value="InterPro"/>
</dbReference>
<dbReference type="PANTHER" id="PTHR37023:SF1">
    <property type="entry name" value="ISSOD25 TRANSPOSASE TNPA_ISSOD25"/>
    <property type="match status" value="1"/>
</dbReference>
<sequence>MVAALEVADIFRRYGEQYRQTHDAHLGRVARRVMSAVEMCRTARLGGHVQQCQDCDKLRIAYNSCRNRHCPKCQGQASRDWLAARQADLLPVGYFHVVFTVPQEIAAIAFQNKATVYAILFRAVAETLRKLAADPRHLGAEIGFIAVLHSWGQNLHYHPHIHCIVPGGGLSADQSRWVACRQSYFLPVRVLSRLFRRLFLEQLKQAYDLAQLQFFGDIVGLASPVAFNRTLKAARRIDWVVYAKPPFAGPEQVLAYLGRYTHRIAISNSRLVSIDGDRVTFRWKDYRTGGRQKVMTLDAHEFIRRFLLHTVPDGFHRIRHYGLLANGHRQLKLDLCRSLLGVPTPASTAEEADVKPSPPLAHRCPCCGGTMTIIGSWTPLQPVHWPAWNDSS</sequence>
<dbReference type="EMBL" id="NWSV01000035">
    <property type="protein sequence ID" value="PDT00546.1"/>
    <property type="molecule type" value="Genomic_DNA"/>
</dbReference>
<accession>A0A2A6J310</accession>
<evidence type="ECO:0000313" key="3">
    <source>
        <dbReference type="EMBL" id="PDT00546.1"/>
    </source>
</evidence>
<keyword evidence="4" id="KW-1185">Reference proteome</keyword>
<dbReference type="GO" id="GO:0004803">
    <property type="term" value="F:transposase activity"/>
    <property type="evidence" value="ECO:0007669"/>
    <property type="project" value="InterPro"/>
</dbReference>
<dbReference type="NCBIfam" id="NF033538">
    <property type="entry name" value="transpos_IS91"/>
    <property type="match status" value="1"/>
</dbReference>
<dbReference type="Pfam" id="PF04986">
    <property type="entry name" value="Y2_Tnp"/>
    <property type="match status" value="1"/>
</dbReference>
<gene>
    <name evidence="3" type="ORF">CO666_30070</name>
</gene>
<feature type="domain" description="Transposase zinc-binding" evidence="2">
    <location>
        <begin position="10"/>
        <end position="101"/>
    </location>
</feature>
<dbReference type="AlphaFoldDB" id="A0A2A6J310"/>
<evidence type="ECO:0000313" key="4">
    <source>
        <dbReference type="Proteomes" id="UP000220768"/>
    </source>
</evidence>
<dbReference type="RefSeq" id="WP_097615668.1">
    <property type="nucleotide sequence ID" value="NZ_NWSV01000035.1"/>
</dbReference>
<evidence type="ECO:0000259" key="1">
    <source>
        <dbReference type="Pfam" id="PF04986"/>
    </source>
</evidence>